<dbReference type="Proteomes" id="UP000233556">
    <property type="component" value="Unassembled WGS sequence"/>
</dbReference>
<accession>A0A2I0T320</accession>
<reference evidence="2" key="2">
    <citation type="submission" date="2017-12" db="EMBL/GenBank/DDBJ databases">
        <title>Genome sequence of the Bar-tailed Godwit (Limosa lapponica baueri).</title>
        <authorList>
            <person name="Lima N.C.B."/>
            <person name="Parody-Merino A.M."/>
            <person name="Battley P.F."/>
            <person name="Fidler A.E."/>
            <person name="Prosdocimi F."/>
        </authorList>
    </citation>
    <scope>NUCLEOTIDE SEQUENCE [LARGE SCALE GENOMIC DNA]</scope>
</reference>
<sequence length="150" mass="16516">MEDHAKPIKECHKPPYFRKRCSEIRNVLSSVCIRAAGTLLLDPSSHRPSPCPVCAHEYWVALVSNDLQIHCKFSVDFDIHVFGSLREPETLSGCRTRPGMGITKKGLPASPSCPTRLPAMGPNVDGSAAFQSMQRRPQSQICGYQVNIPG</sequence>
<keyword evidence="2" id="KW-1185">Reference proteome</keyword>
<evidence type="ECO:0000313" key="1">
    <source>
        <dbReference type="EMBL" id="PKU28193.1"/>
    </source>
</evidence>
<gene>
    <name evidence="1" type="ORF">llap_21503</name>
</gene>
<dbReference type="EMBL" id="KZ521904">
    <property type="protein sequence ID" value="PKU28193.1"/>
    <property type="molecule type" value="Genomic_DNA"/>
</dbReference>
<protein>
    <submittedName>
        <fullName evidence="1">Uncharacterized protein</fullName>
    </submittedName>
</protein>
<dbReference type="AlphaFoldDB" id="A0A2I0T320"/>
<organism evidence="1 2">
    <name type="scientific">Limosa lapponica baueri</name>
    <dbReference type="NCBI Taxonomy" id="1758121"/>
    <lineage>
        <taxon>Eukaryota</taxon>
        <taxon>Metazoa</taxon>
        <taxon>Chordata</taxon>
        <taxon>Craniata</taxon>
        <taxon>Vertebrata</taxon>
        <taxon>Euteleostomi</taxon>
        <taxon>Archelosauria</taxon>
        <taxon>Archosauria</taxon>
        <taxon>Dinosauria</taxon>
        <taxon>Saurischia</taxon>
        <taxon>Theropoda</taxon>
        <taxon>Coelurosauria</taxon>
        <taxon>Aves</taxon>
        <taxon>Neognathae</taxon>
        <taxon>Neoaves</taxon>
        <taxon>Charadriiformes</taxon>
        <taxon>Scolopacidae</taxon>
        <taxon>Limosa</taxon>
    </lineage>
</organism>
<name>A0A2I0T320_LIMLA</name>
<proteinExistence type="predicted"/>
<reference evidence="2" key="1">
    <citation type="submission" date="2017-11" db="EMBL/GenBank/DDBJ databases">
        <authorList>
            <person name="Lima N.C."/>
            <person name="Parody-Merino A.M."/>
            <person name="Battley P.F."/>
            <person name="Fidler A.E."/>
            <person name="Prosdocimi F."/>
        </authorList>
    </citation>
    <scope>NUCLEOTIDE SEQUENCE [LARGE SCALE GENOMIC DNA]</scope>
</reference>
<evidence type="ECO:0000313" key="2">
    <source>
        <dbReference type="Proteomes" id="UP000233556"/>
    </source>
</evidence>